<evidence type="ECO:0000256" key="5">
    <source>
        <dbReference type="ARBA" id="ARBA00022723"/>
    </source>
</evidence>
<dbReference type="Gene3D" id="3.30.2010.10">
    <property type="entry name" value="Metalloproteases ('zincins'), catalytic domain"/>
    <property type="match status" value="1"/>
</dbReference>
<dbReference type="InterPro" id="IPR001915">
    <property type="entry name" value="Peptidase_M48"/>
</dbReference>
<name>A0A2Z4FPU0_9DELT</name>
<reference evidence="11 12" key="1">
    <citation type="submission" date="2018-06" db="EMBL/GenBank/DDBJ databases">
        <title>Lujinxingia sediminis gen. nov. sp. nov., a new facultative anaerobic member of the class Deltaproteobacteria, and proposal of Lujinxingaceae fam. nov.</title>
        <authorList>
            <person name="Guo L.-Y."/>
            <person name="Li C.-M."/>
            <person name="Wang S."/>
            <person name="Du Z.-J."/>
        </authorList>
    </citation>
    <scope>NUCLEOTIDE SEQUENCE [LARGE SCALE GENOMIC DNA]</scope>
    <source>
        <strain evidence="11 12">FA350</strain>
    </source>
</reference>
<dbReference type="PANTHER" id="PTHR43221:SF2">
    <property type="entry name" value="PROTEASE HTPX HOMOLOG"/>
    <property type="match status" value="1"/>
</dbReference>
<evidence type="ECO:0000256" key="1">
    <source>
        <dbReference type="ARBA" id="ARBA00001947"/>
    </source>
</evidence>
<dbReference type="EMBL" id="CP030032">
    <property type="protein sequence ID" value="AWV90912.1"/>
    <property type="molecule type" value="Genomic_DNA"/>
</dbReference>
<evidence type="ECO:0000256" key="9">
    <source>
        <dbReference type="ARBA" id="ARBA00023049"/>
    </source>
</evidence>
<evidence type="ECO:0000256" key="3">
    <source>
        <dbReference type="ARBA" id="ARBA00022670"/>
    </source>
</evidence>
<dbReference type="PANTHER" id="PTHR43221">
    <property type="entry name" value="PROTEASE HTPX"/>
    <property type="match status" value="1"/>
</dbReference>
<keyword evidence="7" id="KW-0862">Zinc</keyword>
<evidence type="ECO:0000313" key="11">
    <source>
        <dbReference type="EMBL" id="AWV90912.1"/>
    </source>
</evidence>
<gene>
    <name evidence="11" type="ORF">DN745_16915</name>
</gene>
<keyword evidence="10" id="KW-0472">Membrane</keyword>
<dbReference type="Pfam" id="PF01435">
    <property type="entry name" value="Peptidase_M48"/>
    <property type="match status" value="1"/>
</dbReference>
<keyword evidence="3 11" id="KW-0645">Protease</keyword>
<dbReference type="GO" id="GO:0004222">
    <property type="term" value="F:metalloendopeptidase activity"/>
    <property type="evidence" value="ECO:0007669"/>
    <property type="project" value="InterPro"/>
</dbReference>
<evidence type="ECO:0000256" key="6">
    <source>
        <dbReference type="ARBA" id="ARBA00022801"/>
    </source>
</evidence>
<dbReference type="CDD" id="cd07340">
    <property type="entry name" value="M48B_Htpx_like"/>
    <property type="match status" value="1"/>
</dbReference>
<dbReference type="GO" id="GO:0046872">
    <property type="term" value="F:metal ion binding"/>
    <property type="evidence" value="ECO:0007669"/>
    <property type="project" value="UniProtKB-KW"/>
</dbReference>
<evidence type="ECO:0000256" key="2">
    <source>
        <dbReference type="ARBA" id="ARBA00022475"/>
    </source>
</evidence>
<evidence type="ECO:0000256" key="10">
    <source>
        <dbReference type="ARBA" id="ARBA00023136"/>
    </source>
</evidence>
<keyword evidence="4" id="KW-0812">Transmembrane</keyword>
<protein>
    <submittedName>
        <fullName evidence="11">Zn-dependent protease with chaperone function</fullName>
    </submittedName>
</protein>
<keyword evidence="8" id="KW-1133">Transmembrane helix</keyword>
<dbReference type="KEGG" id="bsed:DN745_16915"/>
<dbReference type="InterPro" id="IPR050083">
    <property type="entry name" value="HtpX_protease"/>
</dbReference>
<keyword evidence="6" id="KW-0378">Hydrolase</keyword>
<dbReference type="AlphaFoldDB" id="A0A2Z4FPU0"/>
<dbReference type="GO" id="GO:0006508">
    <property type="term" value="P:proteolysis"/>
    <property type="evidence" value="ECO:0007669"/>
    <property type="project" value="UniProtKB-KW"/>
</dbReference>
<evidence type="ECO:0000313" key="12">
    <source>
        <dbReference type="Proteomes" id="UP000249799"/>
    </source>
</evidence>
<dbReference type="Proteomes" id="UP000249799">
    <property type="component" value="Chromosome"/>
</dbReference>
<evidence type="ECO:0000256" key="7">
    <source>
        <dbReference type="ARBA" id="ARBA00022833"/>
    </source>
</evidence>
<dbReference type="RefSeq" id="WP_111336682.1">
    <property type="nucleotide sequence ID" value="NZ_CP030032.1"/>
</dbReference>
<keyword evidence="5" id="KW-0479">Metal-binding</keyword>
<dbReference type="OrthoDB" id="15218at2"/>
<comment type="cofactor">
    <cofactor evidence="1">
        <name>Zn(2+)</name>
        <dbReference type="ChEBI" id="CHEBI:29105"/>
    </cofactor>
</comment>
<accession>A0A2Z4FPU0</accession>
<keyword evidence="12" id="KW-1185">Reference proteome</keyword>
<evidence type="ECO:0000256" key="8">
    <source>
        <dbReference type="ARBA" id="ARBA00022989"/>
    </source>
</evidence>
<sequence length="717" mass="77895">MNNFFEHQDIARKNTTRLVVLFGLALLLTIVSLYFVTLFAFKGVQIYVESKGAGGFFDFSADSRYLWWDLKSFLIATTGTIVVVGGGTYLKIRELARGGGSLVCEQLGGKFIDLRTNDPDEQRLINVVQEMAIASGVSVPLLYVLDHEPSINAFAAGFSPNNAAIAVSKGAMQLLTRDELQGVIAHEFSHILNGDMRLNIRMIGILHGILMIGVAGYTLFRLGLGGSKSRTRSKNDGGGVPLIAVGAALIVIGYGGRLIGRVIKSAISRQREYLADASAVQFTRNPAGLAGALKKIGGWPQGSKIKSVNAEEISHMFFGNGVDRSYWFDGLFSTHPPLQDRVRRIDPYFSGAFAIVHPTPAMKRAEQQANQPKHHRHGDPISSVLTGQGLEDLKSGRSKRAAVQAVGDILVAGAVLSDGAGPQRPRPSQAPLNAAAAVDSVGQMSTEHVDRARELLSAIPEPLQARAQDPFGAATIAFALLLDPDHQMRRAQVEVLRRELTPDMFNEAGRSTRDLSQLDPTLRLPLLEVLVPALRSMSRGQYEQFLVIIDHLIEADQKVTVFEFALKKLLRHRLEATHASREDQPYHIATFYSVSPLRPDIAILLSFLADAGSHGNPAEARRAFDLGIAALGRGGDISAHQLPYFSSSERSFEQLDRALDRIAGAANGIKHRIVRATAACVLADDDVTAQEAELLRVMCAVIDVPLPPFLPEPQKVA</sequence>
<keyword evidence="2" id="KW-1003">Cell membrane</keyword>
<evidence type="ECO:0000256" key="4">
    <source>
        <dbReference type="ARBA" id="ARBA00022692"/>
    </source>
</evidence>
<organism evidence="11 12">
    <name type="scientific">Bradymonas sediminis</name>
    <dbReference type="NCBI Taxonomy" id="1548548"/>
    <lineage>
        <taxon>Bacteria</taxon>
        <taxon>Deltaproteobacteria</taxon>
        <taxon>Bradymonadales</taxon>
        <taxon>Bradymonadaceae</taxon>
        <taxon>Bradymonas</taxon>
    </lineage>
</organism>
<proteinExistence type="predicted"/>
<keyword evidence="9" id="KW-0482">Metalloprotease</keyword>